<feature type="domain" description="HTH cro/C1-type" evidence="2">
    <location>
        <begin position="23"/>
        <end position="67"/>
    </location>
</feature>
<dbReference type="KEGG" id="luo:HHL09_26055"/>
<dbReference type="Pfam" id="PF06114">
    <property type="entry name" value="Peptidase_M78"/>
    <property type="match status" value="1"/>
</dbReference>
<protein>
    <submittedName>
        <fullName evidence="3">ImmA/IrrE family metallo-endopeptidase</fullName>
    </submittedName>
</protein>
<name>A0A858RQS2_9BACT</name>
<dbReference type="Proteomes" id="UP000501812">
    <property type="component" value="Chromosome"/>
</dbReference>
<dbReference type="RefSeq" id="WP_169457581.1">
    <property type="nucleotide sequence ID" value="NZ_CP051774.1"/>
</dbReference>
<dbReference type="PANTHER" id="PTHR43236:SF1">
    <property type="entry name" value="BLL7220 PROTEIN"/>
    <property type="match status" value="1"/>
</dbReference>
<accession>A0A858RQS2</accession>
<organism evidence="3 4">
    <name type="scientific">Luteolibacter luteus</name>
    <dbReference type="NCBI Taxonomy" id="2728835"/>
    <lineage>
        <taxon>Bacteria</taxon>
        <taxon>Pseudomonadati</taxon>
        <taxon>Verrucomicrobiota</taxon>
        <taxon>Verrucomicrobiia</taxon>
        <taxon>Verrucomicrobiales</taxon>
        <taxon>Verrucomicrobiaceae</taxon>
        <taxon>Luteolibacter</taxon>
    </lineage>
</organism>
<dbReference type="InterPro" id="IPR010359">
    <property type="entry name" value="IrrE_HExxH"/>
</dbReference>
<dbReference type="PROSITE" id="PS50943">
    <property type="entry name" value="HTH_CROC1"/>
    <property type="match status" value="1"/>
</dbReference>
<dbReference type="Pfam" id="PF01381">
    <property type="entry name" value="HTH_3"/>
    <property type="match status" value="1"/>
</dbReference>
<comment type="similarity">
    <text evidence="1">Belongs to the short-chain fatty acyl-CoA assimilation regulator (ScfR) family.</text>
</comment>
<gene>
    <name evidence="3" type="ORF">HHL09_26055</name>
</gene>
<dbReference type="InterPro" id="IPR052345">
    <property type="entry name" value="Rad_response_metalloprotease"/>
</dbReference>
<dbReference type="SMART" id="SM00530">
    <property type="entry name" value="HTH_XRE"/>
    <property type="match status" value="1"/>
</dbReference>
<dbReference type="CDD" id="cd00093">
    <property type="entry name" value="HTH_XRE"/>
    <property type="match status" value="1"/>
</dbReference>
<proteinExistence type="inferred from homology"/>
<reference evidence="3 4" key="1">
    <citation type="submission" date="2020-04" db="EMBL/GenBank/DDBJ databases">
        <title>Luteolibacter sp. G-1-1-1 isolated from soil.</title>
        <authorList>
            <person name="Dahal R.H."/>
        </authorList>
    </citation>
    <scope>NUCLEOTIDE SEQUENCE [LARGE SCALE GENOMIC DNA]</scope>
    <source>
        <strain evidence="3 4">G-1-1-1</strain>
    </source>
</reference>
<keyword evidence="4" id="KW-1185">Reference proteome</keyword>
<dbReference type="AlphaFoldDB" id="A0A858RQS2"/>
<evidence type="ECO:0000313" key="3">
    <source>
        <dbReference type="EMBL" id="QJE99095.1"/>
    </source>
</evidence>
<dbReference type="GO" id="GO:0003677">
    <property type="term" value="F:DNA binding"/>
    <property type="evidence" value="ECO:0007669"/>
    <property type="project" value="InterPro"/>
</dbReference>
<dbReference type="Gene3D" id="1.10.10.2910">
    <property type="match status" value="1"/>
</dbReference>
<evidence type="ECO:0000259" key="2">
    <source>
        <dbReference type="PROSITE" id="PS50943"/>
    </source>
</evidence>
<dbReference type="InterPro" id="IPR001387">
    <property type="entry name" value="Cro/C1-type_HTH"/>
</dbReference>
<evidence type="ECO:0000256" key="1">
    <source>
        <dbReference type="ARBA" id="ARBA00007227"/>
    </source>
</evidence>
<evidence type="ECO:0000313" key="4">
    <source>
        <dbReference type="Proteomes" id="UP000501812"/>
    </source>
</evidence>
<dbReference type="PANTHER" id="PTHR43236">
    <property type="entry name" value="ANTITOXIN HIGA1"/>
    <property type="match status" value="1"/>
</dbReference>
<dbReference type="EMBL" id="CP051774">
    <property type="protein sequence ID" value="QJE99095.1"/>
    <property type="molecule type" value="Genomic_DNA"/>
</dbReference>
<dbReference type="Gene3D" id="1.10.260.40">
    <property type="entry name" value="lambda repressor-like DNA-binding domains"/>
    <property type="match status" value="1"/>
</dbReference>
<dbReference type="InterPro" id="IPR010982">
    <property type="entry name" value="Lambda_DNA-bd_dom_sf"/>
</dbReference>
<sequence length="398" mass="45781">MRVGVDNFDPTRLEQALDFQLKTKASLAKDIGKTPDAITSYLKGKRKPSPETFEKIAFALNLPKKFFLTPSDVVGFHDLLKQWRSNSSKKKADTKRGEVVLSWILEAHRSFDRVFELPSFQLGAEIDTWNIPSDISQITVDVVEDAALRLRDCWDLGKNPIRNLLRTAEKAGIAVGRFNLNVPDLDAVSTYHEGRPYILLNSFKQSGCRARFDLAHEIGHMILHRHVDKECISGSDGKAIYQKLEEQAHWFAGALLLPADRFASDFWAPTFQCFVDLKEKWKVSIQAMIRRGLTLQLLTKSQYNWLNIAISKKKARQVEPLDDKILPERIRLFPKCFERYEEDFGSQAMPHLLERLPFSTAVLTELFQLDRADVERFLTGRGRETDNLVHFDFKRKET</sequence>
<dbReference type="SUPFAM" id="SSF47413">
    <property type="entry name" value="lambda repressor-like DNA-binding domains"/>
    <property type="match status" value="1"/>
</dbReference>